<keyword evidence="4 6" id="KW-1133">Transmembrane helix</keyword>
<dbReference type="Proteomes" id="UP000789572">
    <property type="component" value="Unassembled WGS sequence"/>
</dbReference>
<comment type="subcellular location">
    <subcellularLocation>
        <location evidence="1">Membrane</location>
        <topology evidence="1">Multi-pass membrane protein</topology>
    </subcellularLocation>
</comment>
<organism evidence="7 8">
    <name type="scientific">Paraglomus occultum</name>
    <dbReference type="NCBI Taxonomy" id="144539"/>
    <lineage>
        <taxon>Eukaryota</taxon>
        <taxon>Fungi</taxon>
        <taxon>Fungi incertae sedis</taxon>
        <taxon>Mucoromycota</taxon>
        <taxon>Glomeromycotina</taxon>
        <taxon>Glomeromycetes</taxon>
        <taxon>Paraglomerales</taxon>
        <taxon>Paraglomeraceae</taxon>
        <taxon>Paraglomus</taxon>
    </lineage>
</organism>
<evidence type="ECO:0000256" key="2">
    <source>
        <dbReference type="ARBA" id="ARBA00007262"/>
    </source>
</evidence>
<evidence type="ECO:0000256" key="4">
    <source>
        <dbReference type="ARBA" id="ARBA00022989"/>
    </source>
</evidence>
<comment type="caution">
    <text evidence="7">The sequence shown here is derived from an EMBL/GenBank/DDBJ whole genome shotgun (WGS) entry which is preliminary data.</text>
</comment>
<dbReference type="GO" id="GO:0016020">
    <property type="term" value="C:membrane"/>
    <property type="evidence" value="ECO:0007669"/>
    <property type="project" value="UniProtKB-SubCell"/>
</dbReference>
<dbReference type="InterPro" id="IPR038213">
    <property type="entry name" value="IFI6/IFI27-like_sf"/>
</dbReference>
<keyword evidence="8" id="KW-1185">Reference proteome</keyword>
<sequence>MVFGIPEQNSTNSTVNGQSYNELPGKTLDGIHDWINTQLDKAYDKLEKPYEITAKFVSDHFTSIMIIVAIVALFCFPHLLLIIIRMLGFTGKGIVKGSIAAFHMSLYGGRIASGSLVSILQSVGVLGIGGLQGMFRLLFTAISSFIRFIF</sequence>
<evidence type="ECO:0000313" key="7">
    <source>
        <dbReference type="EMBL" id="CAG8602812.1"/>
    </source>
</evidence>
<dbReference type="OrthoDB" id="2392531at2759"/>
<protein>
    <submittedName>
        <fullName evidence="7">9570_t:CDS:1</fullName>
    </submittedName>
</protein>
<evidence type="ECO:0000256" key="6">
    <source>
        <dbReference type="SAM" id="Phobius"/>
    </source>
</evidence>
<dbReference type="Pfam" id="PF06140">
    <property type="entry name" value="Ifi-6-16"/>
    <property type="match status" value="1"/>
</dbReference>
<feature type="transmembrane region" description="Helical" evidence="6">
    <location>
        <begin position="64"/>
        <end position="87"/>
    </location>
</feature>
<dbReference type="Gene3D" id="6.10.110.10">
    <property type="match status" value="1"/>
</dbReference>
<accession>A0A9N9GHJ5</accession>
<feature type="transmembrane region" description="Helical" evidence="6">
    <location>
        <begin position="99"/>
        <end position="120"/>
    </location>
</feature>
<dbReference type="PANTHER" id="PTHR16932">
    <property type="entry name" value="INTERFERON ALPHA-INDUCIBLE PROTEIN 27"/>
    <property type="match status" value="1"/>
</dbReference>
<reference evidence="7" key="1">
    <citation type="submission" date="2021-06" db="EMBL/GenBank/DDBJ databases">
        <authorList>
            <person name="Kallberg Y."/>
            <person name="Tangrot J."/>
            <person name="Rosling A."/>
        </authorList>
    </citation>
    <scope>NUCLEOTIDE SEQUENCE</scope>
    <source>
        <strain evidence="7">IA702</strain>
    </source>
</reference>
<evidence type="ECO:0000256" key="1">
    <source>
        <dbReference type="ARBA" id="ARBA00004141"/>
    </source>
</evidence>
<evidence type="ECO:0000256" key="3">
    <source>
        <dbReference type="ARBA" id="ARBA00022692"/>
    </source>
</evidence>
<gene>
    <name evidence="7" type="ORF">POCULU_LOCUS7555</name>
</gene>
<name>A0A9N9GHJ5_9GLOM</name>
<dbReference type="InterPro" id="IPR009311">
    <property type="entry name" value="IFI6/IFI27-like"/>
</dbReference>
<evidence type="ECO:0000313" key="8">
    <source>
        <dbReference type="Proteomes" id="UP000789572"/>
    </source>
</evidence>
<keyword evidence="5 6" id="KW-0472">Membrane</keyword>
<keyword evidence="3 6" id="KW-0812">Transmembrane</keyword>
<comment type="similarity">
    <text evidence="2">Belongs to the IFI6/IFI27 family.</text>
</comment>
<dbReference type="EMBL" id="CAJVPJ010001760">
    <property type="protein sequence ID" value="CAG8602812.1"/>
    <property type="molecule type" value="Genomic_DNA"/>
</dbReference>
<evidence type="ECO:0000256" key="5">
    <source>
        <dbReference type="ARBA" id="ARBA00023136"/>
    </source>
</evidence>
<proteinExistence type="inferred from homology"/>
<dbReference type="PANTHER" id="PTHR16932:SF18">
    <property type="entry name" value="INTERFERON, ALPHA-INDUCIBLE PROTEIN 27-LIKE 2"/>
    <property type="match status" value="1"/>
</dbReference>
<dbReference type="AlphaFoldDB" id="A0A9N9GHJ5"/>